<keyword evidence="7" id="KW-1185">Reference proteome</keyword>
<dbReference type="PANTHER" id="PTHR30246:SF1">
    <property type="entry name" value="2-DEHYDRO-3-DEOXY-6-PHOSPHOGALACTONATE ALDOLASE-RELATED"/>
    <property type="match status" value="1"/>
</dbReference>
<evidence type="ECO:0000313" key="7">
    <source>
        <dbReference type="Proteomes" id="UP000198901"/>
    </source>
</evidence>
<evidence type="ECO:0000313" key="6">
    <source>
        <dbReference type="EMBL" id="SDL28616.1"/>
    </source>
</evidence>
<dbReference type="AlphaFoldDB" id="A0A1G9IU81"/>
<evidence type="ECO:0000256" key="5">
    <source>
        <dbReference type="ARBA" id="ARBA00023277"/>
    </source>
</evidence>
<comment type="pathway">
    <text evidence="1">Carbohydrate acid metabolism.</text>
</comment>
<comment type="similarity">
    <text evidence="2">Belongs to the KHG/KDPG aldolase family.</text>
</comment>
<dbReference type="STRING" id="563176.SAMN04488090_0620"/>
<accession>A0A1G9IU81</accession>
<reference evidence="6 7" key="1">
    <citation type="submission" date="2016-10" db="EMBL/GenBank/DDBJ databases">
        <authorList>
            <person name="de Groot N.N."/>
        </authorList>
    </citation>
    <scope>NUCLEOTIDE SEQUENCE [LARGE SCALE GENOMIC DNA]</scope>
    <source>
        <strain evidence="6 7">DSM 21668</strain>
    </source>
</reference>
<evidence type="ECO:0000256" key="2">
    <source>
        <dbReference type="ARBA" id="ARBA00006906"/>
    </source>
</evidence>
<dbReference type="Gene3D" id="3.20.20.70">
    <property type="entry name" value="Aldolase class I"/>
    <property type="match status" value="1"/>
</dbReference>
<dbReference type="GO" id="GO:0016829">
    <property type="term" value="F:lyase activity"/>
    <property type="evidence" value="ECO:0007669"/>
    <property type="project" value="UniProtKB-KW"/>
</dbReference>
<proteinExistence type="inferred from homology"/>
<dbReference type="PANTHER" id="PTHR30246">
    <property type="entry name" value="2-KETO-3-DEOXY-6-PHOSPHOGLUCONATE ALDOLASE"/>
    <property type="match status" value="1"/>
</dbReference>
<keyword evidence="5" id="KW-0119">Carbohydrate metabolism</keyword>
<dbReference type="Proteomes" id="UP000198901">
    <property type="component" value="Unassembled WGS sequence"/>
</dbReference>
<dbReference type="OrthoDB" id="9802667at2"/>
<dbReference type="RefSeq" id="WP_093197543.1">
    <property type="nucleotide sequence ID" value="NZ_FNGS01000001.1"/>
</dbReference>
<dbReference type="EMBL" id="FNGS01000001">
    <property type="protein sequence ID" value="SDL28616.1"/>
    <property type="molecule type" value="Genomic_DNA"/>
</dbReference>
<dbReference type="InterPro" id="IPR013785">
    <property type="entry name" value="Aldolase_TIM"/>
</dbReference>
<evidence type="ECO:0000256" key="1">
    <source>
        <dbReference type="ARBA" id="ARBA00004761"/>
    </source>
</evidence>
<organism evidence="6 7">
    <name type="scientific">Siphonobacter aquaeclarae</name>
    <dbReference type="NCBI Taxonomy" id="563176"/>
    <lineage>
        <taxon>Bacteria</taxon>
        <taxon>Pseudomonadati</taxon>
        <taxon>Bacteroidota</taxon>
        <taxon>Cytophagia</taxon>
        <taxon>Cytophagales</taxon>
        <taxon>Cytophagaceae</taxon>
        <taxon>Siphonobacter</taxon>
    </lineage>
</organism>
<name>A0A1G9IU81_9BACT</name>
<gene>
    <name evidence="6" type="ORF">SAMN04488090_0620</name>
</gene>
<dbReference type="PROSITE" id="PS00160">
    <property type="entry name" value="ALDOLASE_KDPG_KHG_2"/>
    <property type="match status" value="1"/>
</dbReference>
<evidence type="ECO:0000256" key="3">
    <source>
        <dbReference type="ARBA" id="ARBA00011233"/>
    </source>
</evidence>
<keyword evidence="4" id="KW-0456">Lyase</keyword>
<comment type="subunit">
    <text evidence="3">Homotrimer.</text>
</comment>
<dbReference type="SUPFAM" id="SSF51569">
    <property type="entry name" value="Aldolase"/>
    <property type="match status" value="1"/>
</dbReference>
<sequence length="223" mass="23918">MAAHLSSHTVNALLSTRLIPVFYHPELLACIEAVQAAYQAGVRVFEFVNRGEKAYEVFVGLKMYVQKHLPDLALGVGTVFDSATANKFIWAGADFLVSPIVHPPLGELCRQARIPWIPGVFSPTECYLAVQEGADFVKLFPADALGPEFLKTLKGPMPELKAIVSGGIQPTEKGIRQWMGAGAVAVSMGTALFAGTDPQQLMTTCLSWLQNSTISSGISSPVA</sequence>
<dbReference type="CDD" id="cd00452">
    <property type="entry name" value="KDPG_aldolase"/>
    <property type="match status" value="1"/>
</dbReference>
<dbReference type="Pfam" id="PF01081">
    <property type="entry name" value="Aldolase"/>
    <property type="match status" value="1"/>
</dbReference>
<dbReference type="InterPro" id="IPR031338">
    <property type="entry name" value="KDPG/KHG_AS_2"/>
</dbReference>
<evidence type="ECO:0000256" key="4">
    <source>
        <dbReference type="ARBA" id="ARBA00023239"/>
    </source>
</evidence>
<dbReference type="InterPro" id="IPR000887">
    <property type="entry name" value="Aldlse_KDPG_KHG"/>
</dbReference>
<protein>
    <submittedName>
        <fullName evidence="6">2-dehydro-3-deoxyphosphogluconate aldolase / (4S)-4-hydroxy-2-oxoglutarate aldolase</fullName>
    </submittedName>
</protein>